<evidence type="ECO:0000256" key="1">
    <source>
        <dbReference type="SAM" id="MobiDB-lite"/>
    </source>
</evidence>
<keyword evidence="3" id="KW-1185">Reference proteome</keyword>
<evidence type="ECO:0000313" key="2">
    <source>
        <dbReference type="EMBL" id="QDT33128.1"/>
    </source>
</evidence>
<feature type="region of interest" description="Disordered" evidence="1">
    <location>
        <begin position="79"/>
        <end position="103"/>
    </location>
</feature>
<organism evidence="2 3">
    <name type="scientific">Thalassoglobus polymorphus</name>
    <dbReference type="NCBI Taxonomy" id="2527994"/>
    <lineage>
        <taxon>Bacteria</taxon>
        <taxon>Pseudomonadati</taxon>
        <taxon>Planctomycetota</taxon>
        <taxon>Planctomycetia</taxon>
        <taxon>Planctomycetales</taxon>
        <taxon>Planctomycetaceae</taxon>
        <taxon>Thalassoglobus</taxon>
    </lineage>
</organism>
<sequence>MNMLTQTDFSHGEFLSLNEIERVLVYDCQILVHNFIVELHTDVSAESNIFTRAVVILLVVRSCPTCRRVFFVTTLSGSNSLRGRDEAQEANSMAHDVSRNAQL</sequence>
<dbReference type="EMBL" id="CP036267">
    <property type="protein sequence ID" value="QDT33128.1"/>
    <property type="molecule type" value="Genomic_DNA"/>
</dbReference>
<gene>
    <name evidence="2" type="ORF">Mal48_23810</name>
</gene>
<dbReference type="AlphaFoldDB" id="A0A517QNB1"/>
<dbReference type="Proteomes" id="UP000315724">
    <property type="component" value="Chromosome"/>
</dbReference>
<protein>
    <submittedName>
        <fullName evidence="2">Uncharacterized protein</fullName>
    </submittedName>
</protein>
<name>A0A517QNB1_9PLAN</name>
<reference evidence="2 3" key="1">
    <citation type="submission" date="2019-02" db="EMBL/GenBank/DDBJ databases">
        <title>Deep-cultivation of Planctomycetes and their phenomic and genomic characterization uncovers novel biology.</title>
        <authorList>
            <person name="Wiegand S."/>
            <person name="Jogler M."/>
            <person name="Boedeker C."/>
            <person name="Pinto D."/>
            <person name="Vollmers J."/>
            <person name="Rivas-Marin E."/>
            <person name="Kohn T."/>
            <person name="Peeters S.H."/>
            <person name="Heuer A."/>
            <person name="Rast P."/>
            <person name="Oberbeckmann S."/>
            <person name="Bunk B."/>
            <person name="Jeske O."/>
            <person name="Meyerdierks A."/>
            <person name="Storesund J.E."/>
            <person name="Kallscheuer N."/>
            <person name="Luecker S."/>
            <person name="Lage O.M."/>
            <person name="Pohl T."/>
            <person name="Merkel B.J."/>
            <person name="Hornburger P."/>
            <person name="Mueller R.-W."/>
            <person name="Bruemmer F."/>
            <person name="Labrenz M."/>
            <person name="Spormann A.M."/>
            <person name="Op den Camp H."/>
            <person name="Overmann J."/>
            <person name="Amann R."/>
            <person name="Jetten M.S.M."/>
            <person name="Mascher T."/>
            <person name="Medema M.H."/>
            <person name="Devos D.P."/>
            <person name="Kaster A.-K."/>
            <person name="Ovreas L."/>
            <person name="Rohde M."/>
            <person name="Galperin M.Y."/>
            <person name="Jogler C."/>
        </authorList>
    </citation>
    <scope>NUCLEOTIDE SEQUENCE [LARGE SCALE GENOMIC DNA]</scope>
    <source>
        <strain evidence="2 3">Mal48</strain>
    </source>
</reference>
<dbReference type="KEGG" id="tpol:Mal48_23810"/>
<proteinExistence type="predicted"/>
<evidence type="ECO:0000313" key="3">
    <source>
        <dbReference type="Proteomes" id="UP000315724"/>
    </source>
</evidence>
<accession>A0A517QNB1</accession>